<evidence type="ECO:0000313" key="7">
    <source>
        <dbReference type="EMBL" id="NYD36901.1"/>
    </source>
</evidence>
<evidence type="ECO:0000256" key="4">
    <source>
        <dbReference type="ARBA" id="ARBA00034320"/>
    </source>
</evidence>
<evidence type="ECO:0000313" key="8">
    <source>
        <dbReference type="Proteomes" id="UP000535890"/>
    </source>
</evidence>
<gene>
    <name evidence="7" type="ORF">BJ983_003003</name>
</gene>
<dbReference type="GO" id="GO:0000166">
    <property type="term" value="F:nucleotide binding"/>
    <property type="evidence" value="ECO:0007669"/>
    <property type="project" value="UniProtKB-KW"/>
</dbReference>
<dbReference type="PANTHER" id="PTHR13748">
    <property type="entry name" value="COBW-RELATED"/>
    <property type="match status" value="1"/>
</dbReference>
<evidence type="ECO:0000256" key="3">
    <source>
        <dbReference type="ARBA" id="ARBA00023186"/>
    </source>
</evidence>
<dbReference type="Gene3D" id="3.40.50.300">
    <property type="entry name" value="P-loop containing nucleotide triphosphate hydrolases"/>
    <property type="match status" value="1"/>
</dbReference>
<comment type="similarity">
    <text evidence="4">Belongs to the SIMIBI class G3E GTPase family. ZNG1 subfamily.</text>
</comment>
<comment type="catalytic activity">
    <reaction evidence="5">
        <text>GTP + H2O = GDP + phosphate + H(+)</text>
        <dbReference type="Rhea" id="RHEA:19669"/>
        <dbReference type="ChEBI" id="CHEBI:15377"/>
        <dbReference type="ChEBI" id="CHEBI:15378"/>
        <dbReference type="ChEBI" id="CHEBI:37565"/>
        <dbReference type="ChEBI" id="CHEBI:43474"/>
        <dbReference type="ChEBI" id="CHEBI:58189"/>
    </reaction>
    <physiologicalReaction direction="left-to-right" evidence="5">
        <dbReference type="Rhea" id="RHEA:19670"/>
    </physiologicalReaction>
</comment>
<feature type="domain" description="CobW C-terminal" evidence="6">
    <location>
        <begin position="210"/>
        <end position="317"/>
    </location>
</feature>
<dbReference type="Gene3D" id="3.30.1220.10">
    <property type="entry name" value="CobW-like, C-terminal domain"/>
    <property type="match status" value="1"/>
</dbReference>
<dbReference type="InterPro" id="IPR051316">
    <property type="entry name" value="Zinc-reg_GTPase_activator"/>
</dbReference>
<dbReference type="InterPro" id="IPR011629">
    <property type="entry name" value="CobW-like_C"/>
</dbReference>
<dbReference type="SUPFAM" id="SSF52540">
    <property type="entry name" value="P-loop containing nucleoside triphosphate hydrolases"/>
    <property type="match status" value="1"/>
</dbReference>
<evidence type="ECO:0000259" key="6">
    <source>
        <dbReference type="SMART" id="SM00833"/>
    </source>
</evidence>
<comment type="caution">
    <text evidence="7">The sequence shown here is derived from an EMBL/GenBank/DDBJ whole genome shotgun (WGS) entry which is preliminary data.</text>
</comment>
<keyword evidence="8" id="KW-1185">Reference proteome</keyword>
<protein>
    <submittedName>
        <fullName evidence="7">G3E family GTPase</fullName>
    </submittedName>
</protein>
<dbReference type="PANTHER" id="PTHR13748:SF62">
    <property type="entry name" value="COBW DOMAIN-CONTAINING PROTEIN"/>
    <property type="match status" value="1"/>
</dbReference>
<keyword evidence="2" id="KW-0378">Hydrolase</keyword>
<dbReference type="InterPro" id="IPR027417">
    <property type="entry name" value="P-loop_NTPase"/>
</dbReference>
<dbReference type="Pfam" id="PF02492">
    <property type="entry name" value="cobW"/>
    <property type="match status" value="1"/>
</dbReference>
<keyword evidence="1" id="KW-0547">Nucleotide-binding</keyword>
<sequence length="343" mass="35013">MTVRTVPVVLVAGHLGVGKSSLVNHLLRHADGTRIGVVVNDFGALGIDAMLVAGQASSVTALSNGCLCCVTDADGLSAVLADLVAPATGLDLVVVEASGLAEPRELVRLLLASSDPHAVYGGLVAVLDACAPDLDHARLADLAVVNGLDRCGPAAVEAVRAVAPGAVVGTSHGALDPALLVDPVRRPQPAQLTLDALLREADGEHPHVAASSVSFASERPLDAGRLAAFLESGPAGVVRMKGIVRLPVGASGATGEDEERGGGVLIETPDVWEVQTVGTAIRVRPAPGRLTTRGARLVLIGTDLDEPALRAALEDCAVREDEPAPSEHAALALTRYRIDLTSA</sequence>
<evidence type="ECO:0000256" key="5">
    <source>
        <dbReference type="ARBA" id="ARBA00049117"/>
    </source>
</evidence>
<evidence type="ECO:0000256" key="2">
    <source>
        <dbReference type="ARBA" id="ARBA00022801"/>
    </source>
</evidence>
<dbReference type="SMART" id="SM00833">
    <property type="entry name" value="CobW_C"/>
    <property type="match status" value="1"/>
</dbReference>
<dbReference type="AlphaFoldDB" id="A0A7Y9DWW5"/>
<evidence type="ECO:0000256" key="1">
    <source>
        <dbReference type="ARBA" id="ARBA00022741"/>
    </source>
</evidence>
<dbReference type="Proteomes" id="UP000535890">
    <property type="component" value="Unassembled WGS sequence"/>
</dbReference>
<dbReference type="GO" id="GO:0016787">
    <property type="term" value="F:hydrolase activity"/>
    <property type="evidence" value="ECO:0007669"/>
    <property type="project" value="UniProtKB-KW"/>
</dbReference>
<dbReference type="RefSeq" id="WP_179794517.1">
    <property type="nucleotide sequence ID" value="NZ_BAABHP010000021.1"/>
</dbReference>
<dbReference type="EMBL" id="JACCBN010000001">
    <property type="protein sequence ID" value="NYD36901.1"/>
    <property type="molecule type" value="Genomic_DNA"/>
</dbReference>
<dbReference type="SUPFAM" id="SSF90002">
    <property type="entry name" value="Hypothetical protein YjiA, C-terminal domain"/>
    <property type="match status" value="1"/>
</dbReference>
<accession>A0A7Y9DWW5</accession>
<dbReference type="InterPro" id="IPR036627">
    <property type="entry name" value="CobW-likC_sf"/>
</dbReference>
<keyword evidence="3" id="KW-0143">Chaperone</keyword>
<dbReference type="Pfam" id="PF07683">
    <property type="entry name" value="CobW_C"/>
    <property type="match status" value="2"/>
</dbReference>
<name>A0A7Y9DWW5_9PSEU</name>
<reference evidence="7 8" key="1">
    <citation type="submission" date="2020-07" db="EMBL/GenBank/DDBJ databases">
        <title>Sequencing the genomes of 1000 actinobacteria strains.</title>
        <authorList>
            <person name="Klenk H.-P."/>
        </authorList>
    </citation>
    <scope>NUCLEOTIDE SEQUENCE [LARGE SCALE GENOMIC DNA]</scope>
    <source>
        <strain evidence="7 8">DSM 45772</strain>
    </source>
</reference>
<dbReference type="GO" id="GO:0005737">
    <property type="term" value="C:cytoplasm"/>
    <property type="evidence" value="ECO:0007669"/>
    <property type="project" value="TreeGrafter"/>
</dbReference>
<dbReference type="InterPro" id="IPR003495">
    <property type="entry name" value="CobW/HypB/UreG_nucleotide-bd"/>
</dbReference>
<organism evidence="7 8">
    <name type="scientific">Actinomycetospora corticicola</name>
    <dbReference type="NCBI Taxonomy" id="663602"/>
    <lineage>
        <taxon>Bacteria</taxon>
        <taxon>Bacillati</taxon>
        <taxon>Actinomycetota</taxon>
        <taxon>Actinomycetes</taxon>
        <taxon>Pseudonocardiales</taxon>
        <taxon>Pseudonocardiaceae</taxon>
        <taxon>Actinomycetospora</taxon>
    </lineage>
</organism>
<proteinExistence type="inferred from homology"/>